<accession>A0A4R6S9Q2</accession>
<proteinExistence type="predicted"/>
<dbReference type="RefSeq" id="WP_133851984.1">
    <property type="nucleotide sequence ID" value="NZ_SNXZ01000004.1"/>
</dbReference>
<dbReference type="Gene3D" id="3.30.530.20">
    <property type="match status" value="1"/>
</dbReference>
<keyword evidence="2" id="KW-1185">Reference proteome</keyword>
<organism evidence="1 2">
    <name type="scientific">Labedaea rhizosphaerae</name>
    <dbReference type="NCBI Taxonomy" id="598644"/>
    <lineage>
        <taxon>Bacteria</taxon>
        <taxon>Bacillati</taxon>
        <taxon>Actinomycetota</taxon>
        <taxon>Actinomycetes</taxon>
        <taxon>Pseudonocardiales</taxon>
        <taxon>Pseudonocardiaceae</taxon>
        <taxon>Labedaea</taxon>
    </lineage>
</organism>
<gene>
    <name evidence="1" type="ORF">EV186_104650</name>
</gene>
<dbReference type="Pfam" id="PF10604">
    <property type="entry name" value="Polyketide_cyc2"/>
    <property type="match status" value="1"/>
</dbReference>
<evidence type="ECO:0000313" key="2">
    <source>
        <dbReference type="Proteomes" id="UP000295444"/>
    </source>
</evidence>
<evidence type="ECO:0000313" key="1">
    <source>
        <dbReference type="EMBL" id="TDP96662.1"/>
    </source>
</evidence>
<dbReference type="OrthoDB" id="6624781at2"/>
<dbReference type="AlphaFoldDB" id="A0A4R6S9Q2"/>
<dbReference type="Proteomes" id="UP000295444">
    <property type="component" value="Unassembled WGS sequence"/>
</dbReference>
<dbReference type="EMBL" id="SNXZ01000004">
    <property type="protein sequence ID" value="TDP96662.1"/>
    <property type="molecule type" value="Genomic_DNA"/>
</dbReference>
<protein>
    <submittedName>
        <fullName evidence="1">Polyketide cyclase/dehydrase/lipid transport protein</fullName>
    </submittedName>
</protein>
<name>A0A4R6S9Q2_LABRH</name>
<sequence>MTTPETSRSAQREIKAPAERVWDLLATPDEHHRFDGSDMVGESLTPGKLTRVGDVFTMEMLYVSPEVTDRYRTDNHVTVLDAPRCVEWAVAPAGKELLGWTWRYELEPLGPSLTLVTLTNDWSGTPERVMRRFGVPLVSEAQLAVSLELLAAAVESF</sequence>
<dbReference type="InterPro" id="IPR019587">
    <property type="entry name" value="Polyketide_cyclase/dehydratase"/>
</dbReference>
<reference evidence="1 2" key="1">
    <citation type="submission" date="2019-03" db="EMBL/GenBank/DDBJ databases">
        <title>Genomic Encyclopedia of Type Strains, Phase IV (KMG-IV): sequencing the most valuable type-strain genomes for metagenomic binning, comparative biology and taxonomic classification.</title>
        <authorList>
            <person name="Goeker M."/>
        </authorList>
    </citation>
    <scope>NUCLEOTIDE SEQUENCE [LARGE SCALE GENOMIC DNA]</scope>
    <source>
        <strain evidence="1 2">DSM 45361</strain>
    </source>
</reference>
<comment type="caution">
    <text evidence="1">The sequence shown here is derived from an EMBL/GenBank/DDBJ whole genome shotgun (WGS) entry which is preliminary data.</text>
</comment>
<dbReference type="InterPro" id="IPR023393">
    <property type="entry name" value="START-like_dom_sf"/>
</dbReference>
<dbReference type="SUPFAM" id="SSF55961">
    <property type="entry name" value="Bet v1-like"/>
    <property type="match status" value="1"/>
</dbReference>